<keyword evidence="2" id="KW-1185">Reference proteome</keyword>
<proteinExistence type="predicted"/>
<dbReference type="Proteomes" id="UP000299102">
    <property type="component" value="Unassembled WGS sequence"/>
</dbReference>
<dbReference type="EMBL" id="BGZK01000579">
    <property type="protein sequence ID" value="GBP51309.1"/>
    <property type="molecule type" value="Genomic_DNA"/>
</dbReference>
<comment type="caution">
    <text evidence="1">The sequence shown here is derived from an EMBL/GenBank/DDBJ whole genome shotgun (WGS) entry which is preliminary data.</text>
</comment>
<accession>A0A4C1WLX9</accession>
<sequence length="226" mass="25327">MRQLCESRLYGCCTWNFHLGVQHPLQMGGNSSGKSGVLLATGALDFLNRTQTAEGLSAEENTDHVLLRFIQSNLQRSKFGTSELLVEADRRKIAVALVQEPYVGNIGELRRYPGCRVIQKAFAVRMGRRSGPRPPTGTRVYNTTKARWSEFGTAMDAALTERTLTVEMVKSADSCDQLDGIVETYTECIRQAYEAAIPPRNSERRLKLPWCCPELEGLKKDARTKR</sequence>
<gene>
    <name evidence="1" type="ORF">EVAR_34095_1</name>
</gene>
<name>A0A4C1WLX9_EUMVA</name>
<protein>
    <submittedName>
        <fullName evidence="1">Uncharacterized protein</fullName>
    </submittedName>
</protein>
<reference evidence="1 2" key="1">
    <citation type="journal article" date="2019" name="Commun. Biol.">
        <title>The bagworm genome reveals a unique fibroin gene that provides high tensile strength.</title>
        <authorList>
            <person name="Kono N."/>
            <person name="Nakamura H."/>
            <person name="Ohtoshi R."/>
            <person name="Tomita M."/>
            <person name="Numata K."/>
            <person name="Arakawa K."/>
        </authorList>
    </citation>
    <scope>NUCLEOTIDE SEQUENCE [LARGE SCALE GENOMIC DNA]</scope>
</reference>
<evidence type="ECO:0000313" key="2">
    <source>
        <dbReference type="Proteomes" id="UP000299102"/>
    </source>
</evidence>
<dbReference type="AlphaFoldDB" id="A0A4C1WLX9"/>
<evidence type="ECO:0000313" key="1">
    <source>
        <dbReference type="EMBL" id="GBP51309.1"/>
    </source>
</evidence>
<organism evidence="1 2">
    <name type="scientific">Eumeta variegata</name>
    <name type="common">Bagworm moth</name>
    <name type="synonym">Eumeta japonica</name>
    <dbReference type="NCBI Taxonomy" id="151549"/>
    <lineage>
        <taxon>Eukaryota</taxon>
        <taxon>Metazoa</taxon>
        <taxon>Ecdysozoa</taxon>
        <taxon>Arthropoda</taxon>
        <taxon>Hexapoda</taxon>
        <taxon>Insecta</taxon>
        <taxon>Pterygota</taxon>
        <taxon>Neoptera</taxon>
        <taxon>Endopterygota</taxon>
        <taxon>Lepidoptera</taxon>
        <taxon>Glossata</taxon>
        <taxon>Ditrysia</taxon>
        <taxon>Tineoidea</taxon>
        <taxon>Psychidae</taxon>
        <taxon>Oiketicinae</taxon>
        <taxon>Eumeta</taxon>
    </lineage>
</organism>
<dbReference type="OrthoDB" id="411871at2759"/>